<dbReference type="Gene3D" id="3.10.20.90">
    <property type="entry name" value="Phosphatidylinositol 3-kinase Catalytic Subunit, Chain A, domain 1"/>
    <property type="match status" value="1"/>
</dbReference>
<dbReference type="SUPFAM" id="SSF54236">
    <property type="entry name" value="Ubiquitin-like"/>
    <property type="match status" value="1"/>
</dbReference>
<dbReference type="GO" id="GO:0035023">
    <property type="term" value="P:regulation of Rho protein signal transduction"/>
    <property type="evidence" value="ECO:0007669"/>
    <property type="project" value="InterPro"/>
</dbReference>
<reference evidence="7" key="2">
    <citation type="journal article" date="2014" name="Nat. Commun.">
        <title>The cavefish genome reveals candidate genes for eye loss.</title>
        <authorList>
            <person name="McGaugh S.E."/>
            <person name="Gross J.B."/>
            <person name="Aken B."/>
            <person name="Blin M."/>
            <person name="Borowsky R."/>
            <person name="Chalopin D."/>
            <person name="Hinaux H."/>
            <person name="Jeffery W.R."/>
            <person name="Keene A."/>
            <person name="Ma L."/>
            <person name="Minx P."/>
            <person name="Murphy D."/>
            <person name="O'Quin K.E."/>
            <person name="Retaux S."/>
            <person name="Rohner N."/>
            <person name="Searle S.M."/>
            <person name="Stahl B.A."/>
            <person name="Tabin C."/>
            <person name="Volff J.N."/>
            <person name="Yoshizawa M."/>
            <person name="Warren W.C."/>
        </authorList>
    </citation>
    <scope>NUCLEOTIDE SEQUENCE [LARGE SCALE GENOMIC DNA]</scope>
    <source>
        <strain evidence="7">female</strain>
    </source>
</reference>
<dbReference type="InterPro" id="IPR011993">
    <property type="entry name" value="PH-like_dom_sf"/>
</dbReference>
<dbReference type="InterPro" id="IPR000159">
    <property type="entry name" value="RA_dom"/>
</dbReference>
<dbReference type="InterPro" id="IPR047887">
    <property type="entry name" value="ARHGAP20_PH"/>
</dbReference>
<keyword evidence="2" id="KW-0597">Phosphoprotein</keyword>
<dbReference type="Proteomes" id="UP000018467">
    <property type="component" value="Unassembled WGS sequence"/>
</dbReference>
<dbReference type="CDD" id="cd04402">
    <property type="entry name" value="RhoGAP_ARHGAP20"/>
    <property type="match status" value="1"/>
</dbReference>
<reference evidence="6" key="3">
    <citation type="submission" date="2025-08" db="UniProtKB">
        <authorList>
            <consortium name="Ensembl"/>
        </authorList>
    </citation>
    <scope>IDENTIFICATION</scope>
</reference>
<dbReference type="Ensembl" id="ENSAMXT00000034353.1">
    <property type="protein sequence ID" value="ENSAMXP00000040358.1"/>
    <property type="gene ID" value="ENSAMXG00000030358.1"/>
</dbReference>
<dbReference type="PROSITE" id="PS50238">
    <property type="entry name" value="RHOGAP"/>
    <property type="match status" value="1"/>
</dbReference>
<evidence type="ECO:0000256" key="3">
    <source>
        <dbReference type="SAM" id="MobiDB-lite"/>
    </source>
</evidence>
<proteinExistence type="predicted"/>
<dbReference type="Pfam" id="PF00788">
    <property type="entry name" value="RA"/>
    <property type="match status" value="1"/>
</dbReference>
<dbReference type="Gene3D" id="1.10.555.10">
    <property type="entry name" value="Rho GTPase activation protein"/>
    <property type="match status" value="1"/>
</dbReference>
<dbReference type="Gene3D" id="2.30.29.30">
    <property type="entry name" value="Pleckstrin-homology domain (PH domain)/Phosphotyrosine-binding domain (PTB)"/>
    <property type="match status" value="1"/>
</dbReference>
<dbReference type="InterPro" id="IPR047886">
    <property type="entry name" value="ARHGAP20-like_RhoGAP"/>
</dbReference>
<keyword evidence="7" id="KW-1185">Reference proteome</keyword>
<feature type="region of interest" description="Disordered" evidence="3">
    <location>
        <begin position="625"/>
        <end position="651"/>
    </location>
</feature>
<feature type="region of interest" description="Disordered" evidence="3">
    <location>
        <begin position="702"/>
        <end position="737"/>
    </location>
</feature>
<evidence type="ECO:0000313" key="6">
    <source>
        <dbReference type="Ensembl" id="ENSAMXP00000040358.1"/>
    </source>
</evidence>
<keyword evidence="1" id="KW-0343">GTPase activation</keyword>
<dbReference type="InterPro" id="IPR029071">
    <property type="entry name" value="Ubiquitin-like_domsf"/>
</dbReference>
<dbReference type="InterPro" id="IPR047888">
    <property type="entry name" value="ARHGAP20_RA"/>
</dbReference>
<reference evidence="7" key="1">
    <citation type="submission" date="2013-03" db="EMBL/GenBank/DDBJ databases">
        <authorList>
            <person name="Jeffery W."/>
            <person name="Warren W."/>
            <person name="Wilson R.K."/>
        </authorList>
    </citation>
    <scope>NUCLEOTIDE SEQUENCE</scope>
    <source>
        <strain evidence="7">female</strain>
    </source>
</reference>
<feature type="compositionally biased region" description="Low complexity" evidence="3">
    <location>
        <begin position="719"/>
        <end position="737"/>
    </location>
</feature>
<dbReference type="CDD" id="cd17115">
    <property type="entry name" value="RA_RHG20"/>
    <property type="match status" value="1"/>
</dbReference>
<dbReference type="PANTHER" id="PTHR23179">
    <property type="entry name" value="T-CELL ACTIVATION RHO GTPASE ACTIVATING PROTEIN-RELATED"/>
    <property type="match status" value="1"/>
</dbReference>
<dbReference type="PANTHER" id="PTHR23179:SF28">
    <property type="entry name" value="RHO GTPASE-ACTIVATING PROTEIN 20"/>
    <property type="match status" value="1"/>
</dbReference>
<dbReference type="GO" id="GO:0007165">
    <property type="term" value="P:signal transduction"/>
    <property type="evidence" value="ECO:0007669"/>
    <property type="project" value="InterPro"/>
</dbReference>
<dbReference type="FunFam" id="2.30.29.30:FF:000217">
    <property type="entry name" value="Rho GTPase activating protein 20"/>
    <property type="match status" value="1"/>
</dbReference>
<dbReference type="STRING" id="7994.ENSAMXP00000040358"/>
<dbReference type="Pfam" id="PF22286">
    <property type="entry name" value="RHG20_PH"/>
    <property type="match status" value="1"/>
</dbReference>
<evidence type="ECO:0000256" key="2">
    <source>
        <dbReference type="ARBA" id="ARBA00022553"/>
    </source>
</evidence>
<accession>A0A3B1JDL7</accession>
<evidence type="ECO:0000259" key="5">
    <source>
        <dbReference type="PROSITE" id="PS50238"/>
    </source>
</evidence>
<dbReference type="CDD" id="cd13319">
    <property type="entry name" value="PH_RARhoGAP"/>
    <property type="match status" value="1"/>
</dbReference>
<dbReference type="AlphaFoldDB" id="A0A3B1JDL7"/>
<dbReference type="InParanoid" id="A0A3B1JDL7"/>
<dbReference type="SUPFAM" id="SSF48350">
    <property type="entry name" value="GTPase activation domain, GAP"/>
    <property type="match status" value="1"/>
</dbReference>
<dbReference type="GeneTree" id="ENSGT00940000154633"/>
<name>A0A3B1JDL7_ASTMX</name>
<evidence type="ECO:0000313" key="7">
    <source>
        <dbReference type="Proteomes" id="UP000018467"/>
    </source>
</evidence>
<dbReference type="SMART" id="SM00324">
    <property type="entry name" value="RhoGAP"/>
    <property type="match status" value="1"/>
</dbReference>
<organism evidence="6 7">
    <name type="scientific">Astyanax mexicanus</name>
    <name type="common">Blind cave fish</name>
    <name type="synonym">Astyanax fasciatus mexicanus</name>
    <dbReference type="NCBI Taxonomy" id="7994"/>
    <lineage>
        <taxon>Eukaryota</taxon>
        <taxon>Metazoa</taxon>
        <taxon>Chordata</taxon>
        <taxon>Craniata</taxon>
        <taxon>Vertebrata</taxon>
        <taxon>Euteleostomi</taxon>
        <taxon>Actinopterygii</taxon>
        <taxon>Neopterygii</taxon>
        <taxon>Teleostei</taxon>
        <taxon>Ostariophysi</taxon>
        <taxon>Characiformes</taxon>
        <taxon>Characoidei</taxon>
        <taxon>Acestrorhamphidae</taxon>
        <taxon>Acestrorhamphinae</taxon>
        <taxon>Astyanax</taxon>
    </lineage>
</organism>
<dbReference type="Pfam" id="PF00620">
    <property type="entry name" value="RhoGAP"/>
    <property type="match status" value="1"/>
</dbReference>
<dbReference type="SUPFAM" id="SSF50729">
    <property type="entry name" value="PH domain-like"/>
    <property type="match status" value="1"/>
</dbReference>
<evidence type="ECO:0000259" key="4">
    <source>
        <dbReference type="PROSITE" id="PS50200"/>
    </source>
</evidence>
<feature type="domain" description="Ras-associating" evidence="4">
    <location>
        <begin position="178"/>
        <end position="289"/>
    </location>
</feature>
<protein>
    <submittedName>
        <fullName evidence="6">Rho GTPase activating protein 20</fullName>
    </submittedName>
</protein>
<dbReference type="InterPro" id="IPR008936">
    <property type="entry name" value="Rho_GTPase_activation_prot"/>
</dbReference>
<reference evidence="6" key="4">
    <citation type="submission" date="2025-09" db="UniProtKB">
        <authorList>
            <consortium name="Ensembl"/>
        </authorList>
    </citation>
    <scope>IDENTIFICATION</scope>
</reference>
<dbReference type="Bgee" id="ENSAMXG00000030358">
    <property type="expression patterns" value="Expressed in testis and 1 other cell type or tissue"/>
</dbReference>
<dbReference type="InterPro" id="IPR000198">
    <property type="entry name" value="RhoGAP_dom"/>
</dbReference>
<dbReference type="GO" id="GO:0005096">
    <property type="term" value="F:GTPase activator activity"/>
    <property type="evidence" value="ECO:0007669"/>
    <property type="project" value="UniProtKB-KW"/>
</dbReference>
<dbReference type="PROSITE" id="PS50200">
    <property type="entry name" value="RA"/>
    <property type="match status" value="1"/>
</dbReference>
<sequence>MKLFRQHGSPHQRAELTNVKPFSQRRLSAPSLLLNKALTKTSPASNECVSDISPASCAMVQSLLGPRRKLVCHGVAQLQAGLQTQERYLFLFSDIFIISKAKSSSQVKQKACVRLCDMWTASCLEDVCEGTTSPDTSFVIGWPTYNCVATFRTAYQKERWLSLLQSHIREEKELDDPKVIPLKIYAKDTGHCAHAKALSVRNTDCTSDVIKAALQRFGLPGSVKDFQLWVNSSMDEAPYPLTGHEFPYSIKMSHIRALQQNTAETQHQHQMAVLSDDSHCQFILKPRRTDHPHRLTEEQRSRRKVPLLTWPFRRSSTVELDGPFQSSFSPDSAPGQLFGKPLSEITAGHTLPTPIKDMLICLCNEGAATCGIFRRSAGVKACRELRRKLDSGNPDMSQESALVIAAVFKEFLRNISGSVLCEHLYDQWLKAVESPVKRGNVQDEERETQKGRVQEMQRLVQLLPEENRLLLKHTIAMLHCVQNHSDVNQMNSSNLAVCIAPSLLWSNSSLTQREDTKKVCDLVCFLIDNCRSVFGEDITALTELSLDSGGTFNSAGSLRHMSDSCYDSLENELNAELEDISSTQRIKGNTLSRDSLISLSDCDLDQSEPDAKLDPLPLARIRTFTPAVRQPRPHKSRSKSSSEPALVGNAFSSLGRGHEARKASLDSSILRDELKDEFDQEDVFLDNGFRNLQMDYRGVRVSNHRQQNQPQMRLEPTGSSLSSSVTSSSSISSTDSSLDSVFSQSIDFSGPYSDLLASTQAFSPKRQSNGLLQKNLQSIAQENLSKGNQRLSQEPDINSTSGGFCVKHLSCRASKPPSYQEALKSLNRSPPTQISTNSSTNTNQLLPTQTYLHASSILPLHGGKDLFYRGPTMEPQNPSNLQTVSTNPFEMAIHSSNGTPNLDPQTASEVPPPQSVFFGQSCRLMMQISRPLFQATKPGPSVSLSERTNGQGSYFSPRDNFQNCFLKAASNRLSAVRRLEEHTSGPYSGKWCEDQKLRLHPEESYV</sequence>
<evidence type="ECO:0000256" key="1">
    <source>
        <dbReference type="ARBA" id="ARBA00022468"/>
    </source>
</evidence>
<feature type="domain" description="Rho-GAP" evidence="5">
    <location>
        <begin position="340"/>
        <end position="534"/>
    </location>
</feature>